<feature type="transmembrane region" description="Helical" evidence="10">
    <location>
        <begin position="461"/>
        <end position="480"/>
    </location>
</feature>
<feature type="transmembrane region" description="Helical" evidence="10">
    <location>
        <begin position="6"/>
        <end position="23"/>
    </location>
</feature>
<dbReference type="PRINTS" id="PR01437">
    <property type="entry name" value="NUOXDRDTASE4"/>
</dbReference>
<dbReference type="AlphaFoldDB" id="A0A024HJY5"/>
<feature type="domain" description="NADH:quinone oxidoreductase/Mrp antiporter transmembrane" evidence="11">
    <location>
        <begin position="134"/>
        <end position="433"/>
    </location>
</feature>
<evidence type="ECO:0000256" key="10">
    <source>
        <dbReference type="SAM" id="Phobius"/>
    </source>
</evidence>
<feature type="transmembrane region" description="Helical" evidence="10">
    <location>
        <begin position="288"/>
        <end position="309"/>
    </location>
</feature>
<feature type="transmembrane region" description="Helical" evidence="10">
    <location>
        <begin position="114"/>
        <end position="135"/>
    </location>
</feature>
<evidence type="ECO:0000256" key="1">
    <source>
        <dbReference type="ARBA" id="ARBA00004127"/>
    </source>
</evidence>
<evidence type="ECO:0000256" key="2">
    <source>
        <dbReference type="ARBA" id="ARBA00009025"/>
    </source>
</evidence>
<feature type="transmembrane region" description="Helical" evidence="10">
    <location>
        <begin position="221"/>
        <end position="240"/>
    </location>
</feature>
<dbReference type="Proteomes" id="UP000025241">
    <property type="component" value="Chromosome I"/>
</dbReference>
<evidence type="ECO:0000256" key="4">
    <source>
        <dbReference type="ARBA" id="ARBA00022692"/>
    </source>
</evidence>
<evidence type="ECO:0000256" key="7">
    <source>
        <dbReference type="ARBA" id="ARBA00031584"/>
    </source>
</evidence>
<dbReference type="eggNOG" id="COG1008">
    <property type="taxonomic scope" value="Bacteria"/>
</dbReference>
<dbReference type="GO" id="GO:0008137">
    <property type="term" value="F:NADH dehydrogenase (ubiquinone) activity"/>
    <property type="evidence" value="ECO:0007669"/>
    <property type="project" value="InterPro"/>
</dbReference>
<comment type="similarity">
    <text evidence="2">Belongs to the complex I subunit 4 family.</text>
</comment>
<keyword evidence="12" id="KW-0560">Oxidoreductase</keyword>
<evidence type="ECO:0000256" key="5">
    <source>
        <dbReference type="ARBA" id="ARBA00022989"/>
    </source>
</evidence>
<evidence type="ECO:0000256" key="6">
    <source>
        <dbReference type="ARBA" id="ARBA00023136"/>
    </source>
</evidence>
<feature type="transmembrane region" description="Helical" evidence="10">
    <location>
        <begin position="87"/>
        <end position="107"/>
    </location>
</feature>
<organism evidence="12 13">
    <name type="scientific">Pseudomonas knackmussii (strain DSM 6978 / CCUG 54928 / LMG 23759 / B13)</name>
    <dbReference type="NCBI Taxonomy" id="1301098"/>
    <lineage>
        <taxon>Bacteria</taxon>
        <taxon>Pseudomonadati</taxon>
        <taxon>Pseudomonadota</taxon>
        <taxon>Gammaproteobacteria</taxon>
        <taxon>Pseudomonadales</taxon>
        <taxon>Pseudomonadaceae</taxon>
        <taxon>Pseudomonas</taxon>
    </lineage>
</organism>
<reference evidence="12 13" key="2">
    <citation type="submission" date="2014-05" db="EMBL/GenBank/DDBJ databases">
        <title>Genome sequence of the 3-chlorobenzoate degrading bacterium Pseudomonas knackmussii B13 shows multiple evidence for horizontal gene transfer.</title>
        <authorList>
            <person name="Miyazaki R."/>
            <person name="Bertelli C."/>
            <person name="Falquet L."/>
            <person name="Robinson-Rechavi M."/>
            <person name="Gharib W."/>
            <person name="Roy S."/>
            <person name="Van der Meer J.R."/>
        </authorList>
    </citation>
    <scope>NUCLEOTIDE SEQUENCE [LARGE SCALE GENOMIC DNA]</scope>
    <source>
        <strain evidence="12 13">B13</strain>
    </source>
</reference>
<dbReference type="GO" id="GO:0016020">
    <property type="term" value="C:membrane"/>
    <property type="evidence" value="ECO:0007669"/>
    <property type="project" value="UniProtKB-SubCell"/>
</dbReference>
<dbReference type="GO" id="GO:0003954">
    <property type="term" value="F:NADH dehydrogenase activity"/>
    <property type="evidence" value="ECO:0007669"/>
    <property type="project" value="TreeGrafter"/>
</dbReference>
<dbReference type="GO" id="GO:0048039">
    <property type="term" value="F:ubiquinone binding"/>
    <property type="evidence" value="ECO:0007669"/>
    <property type="project" value="TreeGrafter"/>
</dbReference>
<dbReference type="OrthoDB" id="9768329at2"/>
<dbReference type="InterPro" id="IPR003918">
    <property type="entry name" value="NADH_UbQ_OxRdtase"/>
</dbReference>
<feature type="transmembrane region" description="Helical" evidence="10">
    <location>
        <begin position="316"/>
        <end position="333"/>
    </location>
</feature>
<dbReference type="KEGG" id="pkc:PKB_3405"/>
<evidence type="ECO:0000313" key="13">
    <source>
        <dbReference type="Proteomes" id="UP000025241"/>
    </source>
</evidence>
<dbReference type="PANTHER" id="PTHR43507:SF1">
    <property type="entry name" value="NADH-UBIQUINONE OXIDOREDUCTASE CHAIN 4"/>
    <property type="match status" value="1"/>
</dbReference>
<keyword evidence="5 10" id="KW-1133">Transmembrane helix</keyword>
<evidence type="ECO:0000259" key="11">
    <source>
        <dbReference type="Pfam" id="PF00361"/>
    </source>
</evidence>
<dbReference type="InterPro" id="IPR001750">
    <property type="entry name" value="ND/Mrp_TM"/>
</dbReference>
<dbReference type="STRING" id="1301098.PKB_3405"/>
<keyword evidence="4 9" id="KW-0812">Transmembrane</keyword>
<gene>
    <name evidence="12" type="primary">nuoM</name>
    <name evidence="12" type="ORF">PKB_3405</name>
</gene>
<accession>A0A024HJY5</accession>
<evidence type="ECO:0000313" key="12">
    <source>
        <dbReference type="EMBL" id="CDF84748.1"/>
    </source>
</evidence>
<dbReference type="RefSeq" id="WP_043253251.1">
    <property type="nucleotide sequence ID" value="NZ_HG322950.1"/>
</dbReference>
<keyword evidence="6 10" id="KW-0472">Membrane</keyword>
<sequence length="509" mass="55742">MILPWLILIPFIGGFFCWIAEYTSKSLPRWVALASMSLTLALSLWLWHTGDFHLAPAPGGAPQWTAEFHIGWIERFGISIHLAMDGLSLLMVALTGLLGVLSVLCSWNEIQRRVGFFHLNLLWILGGVIGVFLAVDMFLFFFFWEMMLVPMYFLIALWGHSSDDGKKTRIYAATKFFIFTQASGLVMLVAIVALVLVHYNATGVLTFNYAELLKTPMSAHVEWLLMLGFFVAFAVKMPVVPVHSWLPDAHAQAPTAGSVDLAGILLKTAAYGLIRFALPLFPNASAEFAPIAMTLGLIGIFYGALLSFAQTDIKRLVAFSSVSHMGFVMIGIFSGSPQALQGVVVQMIAHGLSAAALFILCGQLYERLHTRDMRKMGGLWSRIPYLPAVALFFATASLGLPGTGNFVGEFLILLGTFKTWTWTIVIATFGLVFGSVYSLIMIHRAYFGPSKADTPIAGLNFRELSMVLGLAALLVLLGIYPQPVLDTSAATMHGVQQWFDSALSTLAAR</sequence>
<evidence type="ECO:0000256" key="3">
    <source>
        <dbReference type="ARBA" id="ARBA00019906"/>
    </source>
</evidence>
<dbReference type="InterPro" id="IPR010227">
    <property type="entry name" value="NADH_Q_OxRdtase_chainM/4"/>
</dbReference>
<evidence type="ECO:0000256" key="9">
    <source>
        <dbReference type="RuleBase" id="RU000320"/>
    </source>
</evidence>
<reference evidence="12 13" key="1">
    <citation type="submission" date="2013-03" db="EMBL/GenBank/DDBJ databases">
        <authorList>
            <person name="Linke B."/>
        </authorList>
    </citation>
    <scope>NUCLEOTIDE SEQUENCE [LARGE SCALE GENOMIC DNA]</scope>
    <source>
        <strain evidence="12 13">B13</strain>
    </source>
</reference>
<feature type="transmembrane region" description="Helical" evidence="10">
    <location>
        <begin position="339"/>
        <end position="362"/>
    </location>
</feature>
<dbReference type="PATRIC" id="fig|1301098.3.peg.3418"/>
<comment type="subcellular location">
    <subcellularLocation>
        <location evidence="1">Endomembrane system</location>
        <topology evidence="1">Multi-pass membrane protein</topology>
    </subcellularLocation>
    <subcellularLocation>
        <location evidence="9">Membrane</location>
        <topology evidence="9">Multi-pass membrane protein</topology>
    </subcellularLocation>
</comment>
<dbReference type="GO" id="GO:0015990">
    <property type="term" value="P:electron transport coupled proton transport"/>
    <property type="evidence" value="ECO:0007669"/>
    <property type="project" value="TreeGrafter"/>
</dbReference>
<dbReference type="GO" id="GO:0012505">
    <property type="term" value="C:endomembrane system"/>
    <property type="evidence" value="ECO:0007669"/>
    <property type="project" value="UniProtKB-SubCell"/>
</dbReference>
<dbReference type="EMBL" id="HG322950">
    <property type="protein sequence ID" value="CDF84748.1"/>
    <property type="molecule type" value="Genomic_DNA"/>
</dbReference>
<name>A0A024HJY5_PSEKB</name>
<dbReference type="Pfam" id="PF00361">
    <property type="entry name" value="Proton_antipo_M"/>
    <property type="match status" value="1"/>
</dbReference>
<dbReference type="HOGENOM" id="CLU_007100_4_4_6"/>
<feature type="transmembrane region" description="Helical" evidence="10">
    <location>
        <begin position="383"/>
        <end position="400"/>
    </location>
</feature>
<protein>
    <recommendedName>
        <fullName evidence="3">NADH-quinone oxidoreductase subunit M</fullName>
    </recommendedName>
    <alternativeName>
        <fullName evidence="7">NADH dehydrogenase I subunit M</fullName>
    </alternativeName>
    <alternativeName>
        <fullName evidence="8">NDH-1 subunit M</fullName>
    </alternativeName>
</protein>
<keyword evidence="13" id="KW-1185">Reference proteome</keyword>
<feature type="transmembrane region" description="Helical" evidence="10">
    <location>
        <begin position="178"/>
        <end position="201"/>
    </location>
</feature>
<dbReference type="PANTHER" id="PTHR43507">
    <property type="entry name" value="NADH-UBIQUINONE OXIDOREDUCTASE CHAIN 4"/>
    <property type="match status" value="1"/>
</dbReference>
<feature type="transmembrane region" description="Helical" evidence="10">
    <location>
        <begin position="30"/>
        <end position="48"/>
    </location>
</feature>
<proteinExistence type="inferred from homology"/>
<feature type="transmembrane region" description="Helical" evidence="10">
    <location>
        <begin position="420"/>
        <end position="440"/>
    </location>
</feature>
<dbReference type="NCBIfam" id="TIGR01972">
    <property type="entry name" value="NDH_I_M"/>
    <property type="match status" value="1"/>
</dbReference>
<dbReference type="GO" id="GO:0042773">
    <property type="term" value="P:ATP synthesis coupled electron transport"/>
    <property type="evidence" value="ECO:0007669"/>
    <property type="project" value="InterPro"/>
</dbReference>
<dbReference type="NCBIfam" id="NF004498">
    <property type="entry name" value="PRK05846.1-1"/>
    <property type="match status" value="1"/>
</dbReference>
<evidence type="ECO:0000256" key="8">
    <source>
        <dbReference type="ARBA" id="ARBA00032798"/>
    </source>
</evidence>